<name>A0ABV5I5M2_9ACTN</name>
<keyword evidence="3" id="KW-1185">Reference proteome</keyword>
<dbReference type="EMBL" id="JBHMEI010000001">
    <property type="protein sequence ID" value="MFB9199612.1"/>
    <property type="molecule type" value="Genomic_DNA"/>
</dbReference>
<dbReference type="RefSeq" id="WP_189645330.1">
    <property type="nucleotide sequence ID" value="NZ_BMRC01000001.1"/>
</dbReference>
<evidence type="ECO:0000313" key="3">
    <source>
        <dbReference type="Proteomes" id="UP001589647"/>
    </source>
</evidence>
<reference evidence="2 3" key="1">
    <citation type="submission" date="2024-09" db="EMBL/GenBank/DDBJ databases">
        <authorList>
            <person name="Sun Q."/>
            <person name="Mori K."/>
        </authorList>
    </citation>
    <scope>NUCLEOTIDE SEQUENCE [LARGE SCALE GENOMIC DNA]</scope>
    <source>
        <strain evidence="2 3">CCM 3426</strain>
    </source>
</reference>
<dbReference type="Proteomes" id="UP001589647">
    <property type="component" value="Unassembled WGS sequence"/>
</dbReference>
<evidence type="ECO:0000256" key="1">
    <source>
        <dbReference type="SAM" id="Phobius"/>
    </source>
</evidence>
<accession>A0ABV5I5M2</accession>
<sequence length="147" mass="14632">MSDHESGAIDAQAAHQALRLAGAARAAARARPPAPAWFAPTRGVLFAAGFGLLTGPWAQQVPVLTAGIVVLVAFLGVHAAVVSRGGVVTMPSGSPRRRLLNQLVPAVAYGLGWPAAVPFGQGGGAVCAAVLGGAALWAVTARGGSRP</sequence>
<gene>
    <name evidence="2" type="ORF">ACFFV7_00295</name>
</gene>
<keyword evidence="1" id="KW-0472">Membrane</keyword>
<keyword evidence="1" id="KW-1133">Transmembrane helix</keyword>
<organism evidence="2 3">
    <name type="scientific">Nonomuraea spiralis</name>
    <dbReference type="NCBI Taxonomy" id="46182"/>
    <lineage>
        <taxon>Bacteria</taxon>
        <taxon>Bacillati</taxon>
        <taxon>Actinomycetota</taxon>
        <taxon>Actinomycetes</taxon>
        <taxon>Streptosporangiales</taxon>
        <taxon>Streptosporangiaceae</taxon>
        <taxon>Nonomuraea</taxon>
    </lineage>
</organism>
<feature type="transmembrane region" description="Helical" evidence="1">
    <location>
        <begin position="64"/>
        <end position="87"/>
    </location>
</feature>
<protein>
    <submittedName>
        <fullName evidence="2">Uncharacterized protein</fullName>
    </submittedName>
</protein>
<comment type="caution">
    <text evidence="2">The sequence shown here is derived from an EMBL/GenBank/DDBJ whole genome shotgun (WGS) entry which is preliminary data.</text>
</comment>
<evidence type="ECO:0000313" key="2">
    <source>
        <dbReference type="EMBL" id="MFB9199612.1"/>
    </source>
</evidence>
<feature type="transmembrane region" description="Helical" evidence="1">
    <location>
        <begin position="122"/>
        <end position="141"/>
    </location>
</feature>
<feature type="transmembrane region" description="Helical" evidence="1">
    <location>
        <begin position="37"/>
        <end position="58"/>
    </location>
</feature>
<proteinExistence type="predicted"/>
<keyword evidence="1" id="KW-0812">Transmembrane</keyword>